<dbReference type="EMBL" id="JACIJF010000025">
    <property type="protein sequence ID" value="MBB5712758.1"/>
    <property type="molecule type" value="Genomic_DNA"/>
</dbReference>
<accession>A0A840YSV8</accession>
<organism evidence="1 2">
    <name type="scientific">Sphingomonas xinjiangensis</name>
    <dbReference type="NCBI Taxonomy" id="643568"/>
    <lineage>
        <taxon>Bacteria</taxon>
        <taxon>Pseudomonadati</taxon>
        <taxon>Pseudomonadota</taxon>
        <taxon>Alphaproteobacteria</taxon>
        <taxon>Sphingomonadales</taxon>
        <taxon>Sphingomonadaceae</taxon>
        <taxon>Sphingomonas</taxon>
    </lineage>
</organism>
<proteinExistence type="predicted"/>
<evidence type="ECO:0000313" key="1">
    <source>
        <dbReference type="EMBL" id="MBB5712758.1"/>
    </source>
</evidence>
<dbReference type="Proteomes" id="UP000527143">
    <property type="component" value="Unassembled WGS sequence"/>
</dbReference>
<keyword evidence="2" id="KW-1185">Reference proteome</keyword>
<dbReference type="AlphaFoldDB" id="A0A840YSV8"/>
<reference evidence="1 2" key="1">
    <citation type="submission" date="2020-08" db="EMBL/GenBank/DDBJ databases">
        <title>Genomic Encyclopedia of Type Strains, Phase IV (KMG-IV): sequencing the most valuable type-strain genomes for metagenomic binning, comparative biology and taxonomic classification.</title>
        <authorList>
            <person name="Goeker M."/>
        </authorList>
    </citation>
    <scope>NUCLEOTIDE SEQUENCE [LARGE SCALE GENOMIC DNA]</scope>
    <source>
        <strain evidence="1 2">DSM 26736</strain>
    </source>
</reference>
<sequence>MQQGSDLFVLDSPLLTEVRGEQSLIYLFFVVTQDSVEAVADLQDGLGVD</sequence>
<comment type="caution">
    <text evidence="1">The sequence shown here is derived from an EMBL/GenBank/DDBJ whole genome shotgun (WGS) entry which is preliminary data.</text>
</comment>
<evidence type="ECO:0000313" key="2">
    <source>
        <dbReference type="Proteomes" id="UP000527143"/>
    </source>
</evidence>
<gene>
    <name evidence="1" type="ORF">FHT02_004019</name>
</gene>
<name>A0A840YSV8_9SPHN</name>
<dbReference type="RefSeq" id="WP_184091529.1">
    <property type="nucleotide sequence ID" value="NZ_JACIJF010000025.1"/>
</dbReference>
<protein>
    <submittedName>
        <fullName evidence="1">Uncharacterized protein</fullName>
    </submittedName>
</protein>